<feature type="transmembrane region" description="Helical" evidence="2">
    <location>
        <begin position="12"/>
        <end position="29"/>
    </location>
</feature>
<evidence type="ECO:0000313" key="3">
    <source>
        <dbReference type="EMBL" id="RKT66919.1"/>
    </source>
</evidence>
<keyword evidence="2" id="KW-1133">Transmembrane helix</keyword>
<name>A0A495WZU8_9PSEU</name>
<keyword evidence="2" id="KW-0472">Membrane</keyword>
<keyword evidence="2" id="KW-0812">Transmembrane</keyword>
<dbReference type="EMBL" id="RBXR01000001">
    <property type="protein sequence ID" value="RKT66919.1"/>
    <property type="molecule type" value="Genomic_DNA"/>
</dbReference>
<evidence type="ECO:0000313" key="4">
    <source>
        <dbReference type="Proteomes" id="UP000272729"/>
    </source>
</evidence>
<accession>A0A495WZU8</accession>
<feature type="compositionally biased region" description="Polar residues" evidence="1">
    <location>
        <begin position="95"/>
        <end position="106"/>
    </location>
</feature>
<feature type="compositionally biased region" description="Pro residues" evidence="1">
    <location>
        <begin position="64"/>
        <end position="92"/>
    </location>
</feature>
<comment type="caution">
    <text evidence="3">The sequence shown here is derived from an EMBL/GenBank/DDBJ whole genome shotgun (WGS) entry which is preliminary data.</text>
</comment>
<feature type="transmembrane region" description="Helical" evidence="2">
    <location>
        <begin position="35"/>
        <end position="56"/>
    </location>
</feature>
<protein>
    <submittedName>
        <fullName evidence="3">Uncharacterized protein</fullName>
    </submittedName>
</protein>
<evidence type="ECO:0000256" key="2">
    <source>
        <dbReference type="SAM" id="Phobius"/>
    </source>
</evidence>
<evidence type="ECO:0000256" key="1">
    <source>
        <dbReference type="SAM" id="MobiDB-lite"/>
    </source>
</evidence>
<organism evidence="3 4">
    <name type="scientific">Saccharothrix variisporea</name>
    <dbReference type="NCBI Taxonomy" id="543527"/>
    <lineage>
        <taxon>Bacteria</taxon>
        <taxon>Bacillati</taxon>
        <taxon>Actinomycetota</taxon>
        <taxon>Actinomycetes</taxon>
        <taxon>Pseudonocardiales</taxon>
        <taxon>Pseudonocardiaceae</taxon>
        <taxon>Saccharothrix</taxon>
    </lineage>
</organism>
<keyword evidence="4" id="KW-1185">Reference proteome</keyword>
<gene>
    <name evidence="3" type="ORF">DFJ66_0085</name>
</gene>
<dbReference type="RefSeq" id="WP_211350905.1">
    <property type="nucleotide sequence ID" value="NZ_JBIUBA010000011.1"/>
</dbReference>
<proteinExistence type="predicted"/>
<sequence>MTERVMAQVVRWLTVVLAAVGAGIGTAFVTELGFWQRVVVAVVSGLLGVALALVWVGSSEKPAPSSPAQPPPAPPRPAPVPTPTPAPAPAPSPEQGANGQWWQQTGKPAATTKPGAARRESVPLKDFDAHRALIAQCPRCGGFELDVRRDGHACAFACRNPDCRATWEWLPGTAWPATVVRHNLTRAVPADEERR</sequence>
<dbReference type="AlphaFoldDB" id="A0A495WZU8"/>
<dbReference type="Proteomes" id="UP000272729">
    <property type="component" value="Unassembled WGS sequence"/>
</dbReference>
<reference evidence="3 4" key="1">
    <citation type="submission" date="2018-10" db="EMBL/GenBank/DDBJ databases">
        <title>Sequencing the genomes of 1000 actinobacteria strains.</title>
        <authorList>
            <person name="Klenk H.-P."/>
        </authorList>
    </citation>
    <scope>NUCLEOTIDE SEQUENCE [LARGE SCALE GENOMIC DNA]</scope>
    <source>
        <strain evidence="3 4">DSM 43911</strain>
    </source>
</reference>
<feature type="region of interest" description="Disordered" evidence="1">
    <location>
        <begin position="60"/>
        <end position="119"/>
    </location>
</feature>